<organism evidence="1 2">
    <name type="scientific">Trichophyton rubrum</name>
    <name type="common">Athlete's foot fungus</name>
    <name type="synonym">Epidermophyton rubrum</name>
    <dbReference type="NCBI Taxonomy" id="5551"/>
    <lineage>
        <taxon>Eukaryota</taxon>
        <taxon>Fungi</taxon>
        <taxon>Dikarya</taxon>
        <taxon>Ascomycota</taxon>
        <taxon>Pezizomycotina</taxon>
        <taxon>Eurotiomycetes</taxon>
        <taxon>Eurotiomycetidae</taxon>
        <taxon>Onygenales</taxon>
        <taxon>Arthrodermataceae</taxon>
        <taxon>Trichophyton</taxon>
    </lineage>
</organism>
<protein>
    <recommendedName>
        <fullName evidence="3">F-box domain-containing protein</fullName>
    </recommendedName>
</protein>
<dbReference type="EMBL" id="LHPM01000002">
    <property type="protein sequence ID" value="OAL68692.1"/>
    <property type="molecule type" value="Genomic_DNA"/>
</dbReference>
<reference evidence="1 2" key="1">
    <citation type="submission" date="2016-05" db="EMBL/GenBank/DDBJ databases">
        <title>Genome sequencing of Trichophyton rubrum CMCC(F)T1i isolated from hair.</title>
        <authorList>
            <person name="Zhan P."/>
            <person name="Tao Y."/>
            <person name="Liu W."/>
        </authorList>
    </citation>
    <scope>NUCLEOTIDE SEQUENCE [LARGE SCALE GENOMIC DNA]</scope>
    <source>
        <strain evidence="2">CMCC(F)T1i</strain>
    </source>
</reference>
<comment type="caution">
    <text evidence="1">The sequence shown here is derived from an EMBL/GenBank/DDBJ whole genome shotgun (WGS) entry which is preliminary data.</text>
</comment>
<dbReference type="VEuPathDB" id="FungiDB:TERG_08631"/>
<sequence>MKNALLYRRCGRKRRSPYRGATLPVDPGPLFCWLCGAPLESCAATYRNEPPSVVYGKEEWYSAWTRHQSYRSLRKQKFSPCLPTSHLSGSLGGQRAWVNLFLIFSKNDKLLSQGYHLSGIGYTPGARTLKGRHILSLRDPASACIGFTKENSDALKVTPVPHPFTPHDSDDDNSSLEGYPLHSRCWDLIQHNIGPVAGFKLDLLVAALRKQWDDLMPQLVAASTNYYSPLYAGPFDYFLAGRLGHSKEYRRVLAFRDYMHWDNKSFPRQPTLSLPDPVFIPELDSLFQNCRQKSSLIRRSSKRILTLDYRLPLEILMCIADYLTTQELYTMLTAFEEEFPIEYWKRQIPVDLFFELNYVDSESFPWAFFVSEVLSQNLHEKSGELWNRMHIMKLLAPIKDYMLQDKR</sequence>
<dbReference type="AlphaFoldDB" id="A0A178F867"/>
<proteinExistence type="predicted"/>
<evidence type="ECO:0000313" key="1">
    <source>
        <dbReference type="EMBL" id="OAL68692.1"/>
    </source>
</evidence>
<gene>
    <name evidence="1" type="ORF">A7C99_0017</name>
</gene>
<evidence type="ECO:0008006" key="3">
    <source>
        <dbReference type="Google" id="ProtNLM"/>
    </source>
</evidence>
<evidence type="ECO:0000313" key="2">
    <source>
        <dbReference type="Proteomes" id="UP000243015"/>
    </source>
</evidence>
<dbReference type="Proteomes" id="UP000243015">
    <property type="component" value="Unassembled WGS sequence"/>
</dbReference>
<name>A0A178F867_TRIRU</name>
<accession>A0A178F867</accession>